<evidence type="ECO:0000313" key="1">
    <source>
        <dbReference type="EMBL" id="EYC02197.1"/>
    </source>
</evidence>
<dbReference type="AlphaFoldDB" id="A0A016THR8"/>
<dbReference type="EMBL" id="JARK01001437">
    <property type="protein sequence ID" value="EYC02197.1"/>
    <property type="molecule type" value="Genomic_DNA"/>
</dbReference>
<evidence type="ECO:0000313" key="2">
    <source>
        <dbReference type="Proteomes" id="UP000024635"/>
    </source>
</evidence>
<keyword evidence="2" id="KW-1185">Reference proteome</keyword>
<proteinExistence type="predicted"/>
<reference evidence="2" key="1">
    <citation type="journal article" date="2015" name="Nat. Genet.">
        <title>The genome and transcriptome of the zoonotic hookworm Ancylostoma ceylanicum identify infection-specific gene families.</title>
        <authorList>
            <person name="Schwarz E.M."/>
            <person name="Hu Y."/>
            <person name="Antoshechkin I."/>
            <person name="Miller M.M."/>
            <person name="Sternberg P.W."/>
            <person name="Aroian R.V."/>
        </authorList>
    </citation>
    <scope>NUCLEOTIDE SEQUENCE</scope>
    <source>
        <strain evidence="2">HY135</strain>
    </source>
</reference>
<protein>
    <submittedName>
        <fullName evidence="1">Uncharacterized protein</fullName>
    </submittedName>
</protein>
<sequence length="90" mass="10210">MYIKKTKYLTIDVNESATIKADGTELPRTNTFKYSDTTVTYDVSLSREVLACVEAAWIKWRSTTGVLCDKNIPEHFKLKVYRTFVGAVAP</sequence>
<accession>A0A016THR8</accession>
<name>A0A016THR8_9BILA</name>
<organism evidence="1 2">
    <name type="scientific">Ancylostoma ceylanicum</name>
    <dbReference type="NCBI Taxonomy" id="53326"/>
    <lineage>
        <taxon>Eukaryota</taxon>
        <taxon>Metazoa</taxon>
        <taxon>Ecdysozoa</taxon>
        <taxon>Nematoda</taxon>
        <taxon>Chromadorea</taxon>
        <taxon>Rhabditida</taxon>
        <taxon>Rhabditina</taxon>
        <taxon>Rhabditomorpha</taxon>
        <taxon>Strongyloidea</taxon>
        <taxon>Ancylostomatidae</taxon>
        <taxon>Ancylostomatinae</taxon>
        <taxon>Ancylostoma</taxon>
    </lineage>
</organism>
<gene>
    <name evidence="1" type="primary">Acey_s0101.g3360</name>
    <name evidence="1" type="ORF">Y032_0101g3360</name>
</gene>
<dbReference type="Proteomes" id="UP000024635">
    <property type="component" value="Unassembled WGS sequence"/>
</dbReference>
<dbReference type="OrthoDB" id="5852058at2759"/>
<comment type="caution">
    <text evidence="1">The sequence shown here is derived from an EMBL/GenBank/DDBJ whole genome shotgun (WGS) entry which is preliminary data.</text>
</comment>